<accession>A0AAV6M851</accession>
<dbReference type="EMBL" id="JAGKQH010000016">
    <property type="protein sequence ID" value="KAG6576778.1"/>
    <property type="molecule type" value="Genomic_DNA"/>
</dbReference>
<name>A0AAV6M851_9ROSI</name>
<dbReference type="Proteomes" id="UP000685013">
    <property type="component" value="Chromosome 16"/>
</dbReference>
<evidence type="ECO:0000313" key="2">
    <source>
        <dbReference type="Proteomes" id="UP000685013"/>
    </source>
</evidence>
<organism evidence="1 2">
    <name type="scientific">Cucurbita argyrosperma subsp. sororia</name>
    <dbReference type="NCBI Taxonomy" id="37648"/>
    <lineage>
        <taxon>Eukaryota</taxon>
        <taxon>Viridiplantae</taxon>
        <taxon>Streptophyta</taxon>
        <taxon>Embryophyta</taxon>
        <taxon>Tracheophyta</taxon>
        <taxon>Spermatophyta</taxon>
        <taxon>Magnoliopsida</taxon>
        <taxon>eudicotyledons</taxon>
        <taxon>Gunneridae</taxon>
        <taxon>Pentapetalae</taxon>
        <taxon>rosids</taxon>
        <taxon>fabids</taxon>
        <taxon>Cucurbitales</taxon>
        <taxon>Cucurbitaceae</taxon>
        <taxon>Cucurbiteae</taxon>
        <taxon>Cucurbita</taxon>
    </lineage>
</organism>
<reference evidence="1 2" key="1">
    <citation type="journal article" date="2021" name="Hortic Res">
        <title>The domestication of Cucurbita argyrosperma as revealed by the genome of its wild relative.</title>
        <authorList>
            <person name="Barrera-Redondo J."/>
            <person name="Sanchez-de la Vega G."/>
            <person name="Aguirre-Liguori J.A."/>
            <person name="Castellanos-Morales G."/>
            <person name="Gutierrez-Guerrero Y.T."/>
            <person name="Aguirre-Dugua X."/>
            <person name="Aguirre-Planter E."/>
            <person name="Tenaillon M.I."/>
            <person name="Lira-Saade R."/>
            <person name="Eguiarte L.E."/>
        </authorList>
    </citation>
    <scope>NUCLEOTIDE SEQUENCE [LARGE SCALE GENOMIC DNA]</scope>
    <source>
        <strain evidence="1">JBR-2021</strain>
    </source>
</reference>
<keyword evidence="2" id="KW-1185">Reference proteome</keyword>
<protein>
    <submittedName>
        <fullName evidence="1">Uncharacterized protein</fullName>
    </submittedName>
</protein>
<gene>
    <name evidence="1" type="ORF">SDJN03_24352</name>
</gene>
<evidence type="ECO:0000313" key="1">
    <source>
        <dbReference type="EMBL" id="KAG6576778.1"/>
    </source>
</evidence>
<dbReference type="AlphaFoldDB" id="A0AAV6M851"/>
<sequence length="88" mass="10141">MGLHLISAFTTAPFPFNVSFSLQIPLSKVHNSIATFLFSQIIPPILHQIASSSDLAFFREISSRCLSLKMIHFCKWKPRVVHFFMNFR</sequence>
<feature type="non-terminal residue" evidence="1">
    <location>
        <position position="1"/>
    </location>
</feature>
<proteinExistence type="predicted"/>
<comment type="caution">
    <text evidence="1">The sequence shown here is derived from an EMBL/GenBank/DDBJ whole genome shotgun (WGS) entry which is preliminary data.</text>
</comment>